<dbReference type="Proteomes" id="UP001569963">
    <property type="component" value="Unassembled WGS sequence"/>
</dbReference>
<dbReference type="Gene3D" id="1.20.810.10">
    <property type="entry name" value="Cytochrome Bc1 Complex, Chain C"/>
    <property type="match status" value="1"/>
</dbReference>
<evidence type="ECO:0000256" key="5">
    <source>
        <dbReference type="ARBA" id="ARBA00029568"/>
    </source>
</evidence>
<keyword evidence="7" id="KW-1133">Transmembrane helix</keyword>
<feature type="region of interest" description="Disordered" evidence="6">
    <location>
        <begin position="516"/>
        <end position="539"/>
    </location>
</feature>
<dbReference type="InterPro" id="IPR036150">
    <property type="entry name" value="Cyt_b/b6_C_sf"/>
</dbReference>
<dbReference type="EC" id="7.1.1.8" evidence="2"/>
<comment type="cofactor">
    <cofactor evidence="1">
        <name>heme</name>
        <dbReference type="ChEBI" id="CHEBI:30413"/>
    </cofactor>
</comment>
<dbReference type="PANTHER" id="PTHR19271">
    <property type="entry name" value="CYTOCHROME B"/>
    <property type="match status" value="1"/>
</dbReference>
<evidence type="ECO:0000259" key="8">
    <source>
        <dbReference type="PROSITE" id="PS51002"/>
    </source>
</evidence>
<keyword evidence="10" id="KW-1185">Reference proteome</keyword>
<dbReference type="InterPro" id="IPR005797">
    <property type="entry name" value="Cyt_b/b6_N"/>
</dbReference>
<dbReference type="RefSeq" id="WP_371951900.1">
    <property type="nucleotide sequence ID" value="NZ_JAXCEI010000010.1"/>
</dbReference>
<feature type="transmembrane region" description="Helical" evidence="7">
    <location>
        <begin position="137"/>
        <end position="157"/>
    </location>
</feature>
<keyword evidence="7" id="KW-0812">Transmembrane</keyword>
<comment type="caution">
    <text evidence="9">The sequence shown here is derived from an EMBL/GenBank/DDBJ whole genome shotgun (WGS) entry which is preliminary data.</text>
</comment>
<evidence type="ECO:0000313" key="10">
    <source>
        <dbReference type="Proteomes" id="UP001569963"/>
    </source>
</evidence>
<evidence type="ECO:0000256" key="2">
    <source>
        <dbReference type="ARBA" id="ARBA00012951"/>
    </source>
</evidence>
<dbReference type="InterPro" id="IPR027387">
    <property type="entry name" value="Cytb/b6-like_sf"/>
</dbReference>
<feature type="transmembrane region" description="Helical" evidence="7">
    <location>
        <begin position="203"/>
        <end position="227"/>
    </location>
</feature>
<accession>A0ABV4QEZ7</accession>
<evidence type="ECO:0000256" key="1">
    <source>
        <dbReference type="ARBA" id="ARBA00001971"/>
    </source>
</evidence>
<feature type="transmembrane region" description="Helical" evidence="7">
    <location>
        <begin position="41"/>
        <end position="60"/>
    </location>
</feature>
<reference evidence="9 10" key="1">
    <citation type="submission" date="2023-11" db="EMBL/GenBank/DDBJ databases">
        <title>Actinomadura monticuli sp. nov., isolated from volcanic ash.</title>
        <authorList>
            <person name="Lee S.D."/>
            <person name="Yang H."/>
            <person name="Kim I.S."/>
        </authorList>
    </citation>
    <scope>NUCLEOTIDE SEQUENCE [LARGE SCALE GENOMIC DNA]</scope>
    <source>
        <strain evidence="9 10">DLS-62</strain>
    </source>
</reference>
<gene>
    <name evidence="9" type="ORF">SM611_22680</name>
</gene>
<evidence type="ECO:0000256" key="6">
    <source>
        <dbReference type="SAM" id="MobiDB-lite"/>
    </source>
</evidence>
<feature type="transmembrane region" description="Helical" evidence="7">
    <location>
        <begin position="368"/>
        <end position="387"/>
    </location>
</feature>
<feature type="transmembrane region" description="Helical" evidence="7">
    <location>
        <begin position="106"/>
        <end position="125"/>
    </location>
</feature>
<evidence type="ECO:0000313" key="9">
    <source>
        <dbReference type="EMBL" id="MFA1541743.1"/>
    </source>
</evidence>
<name>A0ABV4QEZ7_9ACTN</name>
<comment type="catalytic activity">
    <reaction evidence="4">
        <text>a quinol + 2 Fe(III)-[cytochrome c](out) = a quinone + 2 Fe(II)-[cytochrome c](out) + 2 H(+)(out)</text>
        <dbReference type="Rhea" id="RHEA:11484"/>
        <dbReference type="Rhea" id="RHEA-COMP:10350"/>
        <dbReference type="Rhea" id="RHEA-COMP:14399"/>
        <dbReference type="ChEBI" id="CHEBI:15378"/>
        <dbReference type="ChEBI" id="CHEBI:24646"/>
        <dbReference type="ChEBI" id="CHEBI:29033"/>
        <dbReference type="ChEBI" id="CHEBI:29034"/>
        <dbReference type="ChEBI" id="CHEBI:132124"/>
        <dbReference type="EC" id="7.1.1.8"/>
    </reaction>
</comment>
<sequence length="539" mass="59368">MAGLTDASARALDERLGTTGFARRALRKAFPDQWSFLVGEIAMYSFVIILLTGVYLTLFFSPSMHEVVYDGSYTKLKGVEMSEAYASTLKISFDVRGGLLVRQIHHWSTLIFMGAILVHLLRNFFSGAFRKPRELNWLIGVAMFVLVMFNGLFGYSLPDDLLSGTGLRILEGVTAGIPLVGSYLVMFLFGGEYPGTAIIPRLYIIHVLLIPGLLAALIPLHAIVLTWRQTHTQFPGKGSTNTTVRGYPFFPVFIAKTTSLFLWVLGVTTLLAAFVQINPVWLFGPYDPGAISSGSQPDWYMGWLEGALRIMPAWEVTAWGHSVPLSVLVPALVVPGVLFTGLAAYPFLERWVTGDHRIHHLLDRPRDVPARTGIGVGGMVFYGTLWLAGGNDVLAHRFDVPLFWTTWFFRFLIVLGPVLGYIVAYRICVGLQRRDLGLVRHGLETGIIRRSPDGGFGEVERHLPDEAIAAITDPRPAVAVDLDVPPPVDGIDSPRGRTAAGRLRAALNRRFRADLAVVPERPRPDSGGDRPAIDEKAPT</sequence>
<dbReference type="PANTHER" id="PTHR19271:SF16">
    <property type="entry name" value="CYTOCHROME B"/>
    <property type="match status" value="1"/>
</dbReference>
<feature type="transmembrane region" description="Helical" evidence="7">
    <location>
        <begin position="407"/>
        <end position="428"/>
    </location>
</feature>
<dbReference type="EMBL" id="JAXCEI010000010">
    <property type="protein sequence ID" value="MFA1541743.1"/>
    <property type="molecule type" value="Genomic_DNA"/>
</dbReference>
<feature type="compositionally biased region" description="Basic and acidic residues" evidence="6">
    <location>
        <begin position="520"/>
        <end position="539"/>
    </location>
</feature>
<dbReference type="InterPro" id="IPR016174">
    <property type="entry name" value="Di-haem_cyt_TM"/>
</dbReference>
<evidence type="ECO:0000256" key="3">
    <source>
        <dbReference type="ARBA" id="ARBA00016116"/>
    </source>
</evidence>
<feature type="transmembrane region" description="Helical" evidence="7">
    <location>
        <begin position="260"/>
        <end position="283"/>
    </location>
</feature>
<dbReference type="Pfam" id="PF13631">
    <property type="entry name" value="Cytochrom_B_N_2"/>
    <property type="match status" value="1"/>
</dbReference>
<dbReference type="SUPFAM" id="SSF81342">
    <property type="entry name" value="Transmembrane di-heme cytochromes"/>
    <property type="match status" value="1"/>
</dbReference>
<dbReference type="PROSITE" id="PS51002">
    <property type="entry name" value="CYTB_NTER"/>
    <property type="match status" value="1"/>
</dbReference>
<evidence type="ECO:0000256" key="7">
    <source>
        <dbReference type="SAM" id="Phobius"/>
    </source>
</evidence>
<keyword evidence="7" id="KW-0472">Membrane</keyword>
<organism evidence="9 10">
    <name type="scientific">Actinomadura monticuli</name>
    <dbReference type="NCBI Taxonomy" id="3097367"/>
    <lineage>
        <taxon>Bacteria</taxon>
        <taxon>Bacillati</taxon>
        <taxon>Actinomycetota</taxon>
        <taxon>Actinomycetes</taxon>
        <taxon>Streptosporangiales</taxon>
        <taxon>Thermomonosporaceae</taxon>
        <taxon>Actinomadura</taxon>
    </lineage>
</organism>
<proteinExistence type="predicted"/>
<dbReference type="SUPFAM" id="SSF81648">
    <property type="entry name" value="a domain/subunit of cytochrome bc1 complex (Ubiquinol-cytochrome c reductase)"/>
    <property type="match status" value="1"/>
</dbReference>
<evidence type="ECO:0000256" key="4">
    <source>
        <dbReference type="ARBA" id="ARBA00029351"/>
    </source>
</evidence>
<feature type="transmembrane region" description="Helical" evidence="7">
    <location>
        <begin position="327"/>
        <end position="348"/>
    </location>
</feature>
<protein>
    <recommendedName>
        <fullName evidence="3">Cytochrome bc1 complex cytochrome b subunit</fullName>
        <ecNumber evidence="2">7.1.1.8</ecNumber>
    </recommendedName>
    <alternativeName>
        <fullName evidence="5">Cytochrome bc1 reductase complex subunit QcrB</fullName>
    </alternativeName>
</protein>
<feature type="domain" description="Cytochrome b/b6 N-terminal region profile" evidence="8">
    <location>
        <begin position="8"/>
        <end position="234"/>
    </location>
</feature>